<reference evidence="1" key="2">
    <citation type="submission" date="2021-04" db="EMBL/GenBank/DDBJ databases">
        <authorList>
            <person name="Gilroy R."/>
        </authorList>
    </citation>
    <scope>NUCLEOTIDE SEQUENCE</scope>
    <source>
        <strain evidence="1">CHK179-28034</strain>
    </source>
</reference>
<evidence type="ECO:0000313" key="1">
    <source>
        <dbReference type="EMBL" id="HIZ39262.1"/>
    </source>
</evidence>
<comment type="caution">
    <text evidence="1">The sequence shown here is derived from an EMBL/GenBank/DDBJ whole genome shotgun (WGS) entry which is preliminary data.</text>
</comment>
<dbReference type="Pfam" id="PF06940">
    <property type="entry name" value="DUF1287"/>
    <property type="match status" value="1"/>
</dbReference>
<accession>A0A9D2J7R4</accession>
<protein>
    <submittedName>
        <fullName evidence="1">DUF1287 domain-containing protein</fullName>
    </submittedName>
</protein>
<dbReference type="EMBL" id="DXBR01000048">
    <property type="protein sequence ID" value="HIZ39262.1"/>
    <property type="molecule type" value="Genomic_DNA"/>
</dbReference>
<dbReference type="PROSITE" id="PS51257">
    <property type="entry name" value="PROKAR_LIPOPROTEIN"/>
    <property type="match status" value="1"/>
</dbReference>
<name>A0A9D2J7R4_9FIRM</name>
<dbReference type="AlphaFoldDB" id="A0A9D2J7R4"/>
<evidence type="ECO:0000313" key="2">
    <source>
        <dbReference type="Proteomes" id="UP000824049"/>
    </source>
</evidence>
<sequence length="223" mass="25182">MSKKKIFLAAAIVVLVVAAGCLWYFRHYFTGTSSAPVDAKTNVDFNIEDIHSSVDRDGDGVDDQADILQGAREYISTNPKYKSQYYYTGYPDDEYGVCTDVVANALRSAGYDLMELVNADILANLQDYDIEEPDINIDFRRVKNLKAYFEHTAIPLTTDVHDIGQWQGGDIVIFDKHIGIVSDKRNDDGVAYVIHHNSPFQAAYEEDILEKRDDLVAHYRVSE</sequence>
<proteinExistence type="predicted"/>
<organism evidence="1 2">
    <name type="scientific">Candidatus Anaerobutyricum stercoris</name>
    <dbReference type="NCBI Taxonomy" id="2838457"/>
    <lineage>
        <taxon>Bacteria</taxon>
        <taxon>Bacillati</taxon>
        <taxon>Bacillota</taxon>
        <taxon>Clostridia</taxon>
        <taxon>Lachnospirales</taxon>
        <taxon>Lachnospiraceae</taxon>
        <taxon>Anaerobutyricum</taxon>
    </lineage>
</organism>
<dbReference type="Proteomes" id="UP000824049">
    <property type="component" value="Unassembled WGS sequence"/>
</dbReference>
<dbReference type="InterPro" id="IPR009706">
    <property type="entry name" value="DUF1287"/>
</dbReference>
<reference evidence="1" key="1">
    <citation type="journal article" date="2021" name="PeerJ">
        <title>Extensive microbial diversity within the chicken gut microbiome revealed by metagenomics and culture.</title>
        <authorList>
            <person name="Gilroy R."/>
            <person name="Ravi A."/>
            <person name="Getino M."/>
            <person name="Pursley I."/>
            <person name="Horton D.L."/>
            <person name="Alikhan N.F."/>
            <person name="Baker D."/>
            <person name="Gharbi K."/>
            <person name="Hall N."/>
            <person name="Watson M."/>
            <person name="Adriaenssens E.M."/>
            <person name="Foster-Nyarko E."/>
            <person name="Jarju S."/>
            <person name="Secka A."/>
            <person name="Antonio M."/>
            <person name="Oren A."/>
            <person name="Chaudhuri R.R."/>
            <person name="La Ragione R."/>
            <person name="Hildebrand F."/>
            <person name="Pallen M.J."/>
        </authorList>
    </citation>
    <scope>NUCLEOTIDE SEQUENCE</scope>
    <source>
        <strain evidence="1">CHK179-28034</strain>
    </source>
</reference>
<gene>
    <name evidence="1" type="ORF">H9968_04935</name>
</gene>